<accession>A0A1I4LZB7</accession>
<dbReference type="AlphaFoldDB" id="A0A1I4LZB7"/>
<keyword evidence="1" id="KW-0732">Signal</keyword>
<sequence length="283" mass="30097">MTTTTFPPGRLAVPSTPRLSPRRLLRALPLLAAALAMPSSWAQLKPLSDEEMSNSRGQGLLAMNNSSLGGYDFTRVALDADITLSANFRNMRLGEYNYAARNGGGADIDMPYLQFGRSDAGEAQRLVHISNPYFEFVYRSAADNATREVVGMRFGFDAVSGDVGLKLNTLSGSLRVGATAADGSALLLDSRGDTLGGGKRWDGACSAPCLPMAQLGGVRAGDASGPSRDFWISALKTGVQFQAPSGSTNLPDMAQAGIWLNWRDKLQAISTNSLVPPNLPKVR</sequence>
<feature type="signal peptide" evidence="1">
    <location>
        <begin position="1"/>
        <end position="42"/>
    </location>
</feature>
<dbReference type="RefSeq" id="WP_245774192.1">
    <property type="nucleotide sequence ID" value="NZ_FOTW01000010.1"/>
</dbReference>
<dbReference type="EMBL" id="FOTW01000010">
    <property type="protein sequence ID" value="SFL96312.1"/>
    <property type="molecule type" value="Genomic_DNA"/>
</dbReference>
<evidence type="ECO:0000313" key="3">
    <source>
        <dbReference type="Proteomes" id="UP000199470"/>
    </source>
</evidence>
<reference evidence="2 3" key="1">
    <citation type="submission" date="2016-10" db="EMBL/GenBank/DDBJ databases">
        <authorList>
            <person name="de Groot N.N."/>
        </authorList>
    </citation>
    <scope>NUCLEOTIDE SEQUENCE [LARGE SCALE GENOMIC DNA]</scope>
    <source>
        <strain evidence="2 3">ATCC 43154</strain>
    </source>
</reference>
<keyword evidence="3" id="KW-1185">Reference proteome</keyword>
<dbReference type="STRING" id="758825.SAMN02982985_02142"/>
<organism evidence="2 3">
    <name type="scientific">Rugamonas rubra</name>
    <dbReference type="NCBI Taxonomy" id="758825"/>
    <lineage>
        <taxon>Bacteria</taxon>
        <taxon>Pseudomonadati</taxon>
        <taxon>Pseudomonadota</taxon>
        <taxon>Betaproteobacteria</taxon>
        <taxon>Burkholderiales</taxon>
        <taxon>Oxalobacteraceae</taxon>
        <taxon>Telluria group</taxon>
        <taxon>Rugamonas</taxon>
    </lineage>
</organism>
<proteinExistence type="predicted"/>
<dbReference type="Proteomes" id="UP000199470">
    <property type="component" value="Unassembled WGS sequence"/>
</dbReference>
<gene>
    <name evidence="2" type="ORF">SAMN02982985_02142</name>
</gene>
<dbReference type="InterPro" id="IPR006311">
    <property type="entry name" value="TAT_signal"/>
</dbReference>
<evidence type="ECO:0000313" key="2">
    <source>
        <dbReference type="EMBL" id="SFL96312.1"/>
    </source>
</evidence>
<evidence type="ECO:0000256" key="1">
    <source>
        <dbReference type="SAM" id="SignalP"/>
    </source>
</evidence>
<protein>
    <submittedName>
        <fullName evidence="2">Uncharacterized protein</fullName>
    </submittedName>
</protein>
<dbReference type="PROSITE" id="PS51318">
    <property type="entry name" value="TAT"/>
    <property type="match status" value="1"/>
</dbReference>
<feature type="chain" id="PRO_5011785124" evidence="1">
    <location>
        <begin position="43"/>
        <end position="283"/>
    </location>
</feature>
<name>A0A1I4LZB7_9BURK</name>